<feature type="domain" description="KARI C-terminal knotted" evidence="14">
    <location>
        <begin position="183"/>
        <end position="328"/>
    </location>
</feature>
<keyword evidence="8 11" id="KW-0560">Oxidoreductase</keyword>
<feature type="binding site" evidence="11 12">
    <location>
        <position position="191"/>
    </location>
    <ligand>
        <name>Mg(2+)</name>
        <dbReference type="ChEBI" id="CHEBI:18420"/>
        <label>2</label>
    </ligand>
</feature>
<dbReference type="GO" id="GO:0000287">
    <property type="term" value="F:magnesium ion binding"/>
    <property type="evidence" value="ECO:0007669"/>
    <property type="project" value="UniProtKB-UniRule"/>
</dbReference>
<evidence type="ECO:0000256" key="5">
    <source>
        <dbReference type="ARBA" id="ARBA00022723"/>
    </source>
</evidence>
<keyword evidence="9 11" id="KW-0100">Branched-chain amino acid biosynthesis</keyword>
<dbReference type="InterPro" id="IPR013116">
    <property type="entry name" value="KARI_N"/>
</dbReference>
<feature type="binding site" evidence="11">
    <location>
        <begin position="25"/>
        <end position="28"/>
    </location>
    <ligand>
        <name>NADP(+)</name>
        <dbReference type="ChEBI" id="CHEBI:58349"/>
    </ligand>
</feature>
<keyword evidence="16" id="KW-1185">Reference proteome</keyword>
<evidence type="ECO:0000256" key="8">
    <source>
        <dbReference type="ARBA" id="ARBA00023002"/>
    </source>
</evidence>
<dbReference type="GO" id="GO:0009097">
    <property type="term" value="P:isoleucine biosynthetic process"/>
    <property type="evidence" value="ECO:0007669"/>
    <property type="project" value="UniProtKB-UniRule"/>
</dbReference>
<comment type="pathway">
    <text evidence="1 11">Amino-acid biosynthesis; L-valine biosynthesis; L-valine from pyruvate: step 2/4.</text>
</comment>
<feature type="binding site" evidence="11">
    <location>
        <position position="134"/>
    </location>
    <ligand>
        <name>NADP(+)</name>
        <dbReference type="ChEBI" id="CHEBI:58349"/>
    </ligand>
</feature>
<feature type="binding site" evidence="11 12">
    <location>
        <position position="195"/>
    </location>
    <ligand>
        <name>Mg(2+)</name>
        <dbReference type="ChEBI" id="CHEBI:18420"/>
        <label>1</label>
    </ligand>
</feature>
<evidence type="ECO:0000259" key="14">
    <source>
        <dbReference type="PROSITE" id="PS51851"/>
    </source>
</evidence>
<dbReference type="EMBL" id="JXYS01000082">
    <property type="protein sequence ID" value="KJF16457.1"/>
    <property type="molecule type" value="Genomic_DNA"/>
</dbReference>
<dbReference type="PIRSF" id="PIRSF000116">
    <property type="entry name" value="IlvC_gammaproteo"/>
    <property type="match status" value="1"/>
</dbReference>
<dbReference type="STRING" id="1280514.AXFE_26870"/>
<feature type="binding site" evidence="11 12">
    <location>
        <position position="191"/>
    </location>
    <ligand>
        <name>Mg(2+)</name>
        <dbReference type="ChEBI" id="CHEBI:18420"/>
        <label>1</label>
    </ligand>
</feature>
<dbReference type="PROSITE" id="PS51851">
    <property type="entry name" value="KARI_C"/>
    <property type="match status" value="1"/>
</dbReference>
<evidence type="ECO:0000256" key="9">
    <source>
        <dbReference type="ARBA" id="ARBA00023304"/>
    </source>
</evidence>
<keyword evidence="4 11" id="KW-0028">Amino-acid biosynthesis</keyword>
<dbReference type="PANTHER" id="PTHR21371">
    <property type="entry name" value="KETOL-ACID REDUCTOISOMERASE, MITOCHONDRIAL"/>
    <property type="match status" value="1"/>
</dbReference>
<dbReference type="OrthoDB" id="9804088at2"/>
<dbReference type="GO" id="GO:0016853">
    <property type="term" value="F:isomerase activity"/>
    <property type="evidence" value="ECO:0007669"/>
    <property type="project" value="UniProtKB-KW"/>
</dbReference>
<comment type="caution">
    <text evidence="11">Lacks conserved residue(s) required for the propagation of feature annotation.</text>
</comment>
<evidence type="ECO:0000256" key="1">
    <source>
        <dbReference type="ARBA" id="ARBA00004864"/>
    </source>
</evidence>
<evidence type="ECO:0000256" key="2">
    <source>
        <dbReference type="ARBA" id="ARBA00004885"/>
    </source>
</evidence>
<dbReference type="Pfam" id="PF07991">
    <property type="entry name" value="KARI_N"/>
    <property type="match status" value="1"/>
</dbReference>
<dbReference type="GO" id="GO:0004455">
    <property type="term" value="F:ketol-acid reductoisomerase activity"/>
    <property type="evidence" value="ECO:0007669"/>
    <property type="project" value="UniProtKB-UniRule"/>
</dbReference>
<dbReference type="EC" id="1.1.1.86" evidence="11"/>
<dbReference type="SUPFAM" id="SSF48179">
    <property type="entry name" value="6-phosphogluconate dehydrogenase C-terminal domain-like"/>
    <property type="match status" value="1"/>
</dbReference>
<dbReference type="Gene3D" id="3.40.50.720">
    <property type="entry name" value="NAD(P)-binding Rossmann-like Domain"/>
    <property type="match status" value="1"/>
</dbReference>
<name>A0A0D8HF96_9ACTN</name>
<feature type="binding site" evidence="11 12">
    <location>
        <position position="231"/>
    </location>
    <ligand>
        <name>Mg(2+)</name>
        <dbReference type="ChEBI" id="CHEBI:18420"/>
        <label>2</label>
    </ligand>
</feature>
<organism evidence="15 16">
    <name type="scientific">Acidithrix ferrooxidans</name>
    <dbReference type="NCBI Taxonomy" id="1280514"/>
    <lineage>
        <taxon>Bacteria</taxon>
        <taxon>Bacillati</taxon>
        <taxon>Actinomycetota</taxon>
        <taxon>Acidimicrobiia</taxon>
        <taxon>Acidimicrobiales</taxon>
        <taxon>Acidimicrobiaceae</taxon>
        <taxon>Acidithrix</taxon>
    </lineage>
</organism>
<evidence type="ECO:0000256" key="6">
    <source>
        <dbReference type="ARBA" id="ARBA00022842"/>
    </source>
</evidence>
<dbReference type="HAMAP" id="MF_00435">
    <property type="entry name" value="IlvC"/>
    <property type="match status" value="1"/>
</dbReference>
<dbReference type="RefSeq" id="WP_052606384.1">
    <property type="nucleotide sequence ID" value="NZ_JXYS01000082.1"/>
</dbReference>
<evidence type="ECO:0000256" key="11">
    <source>
        <dbReference type="HAMAP-Rule" id="MF_00435"/>
    </source>
</evidence>
<accession>A0A0D8HF96</accession>
<dbReference type="FunFam" id="3.40.50.720:FF:000023">
    <property type="entry name" value="Ketol-acid reductoisomerase (NADP(+))"/>
    <property type="match status" value="1"/>
</dbReference>
<evidence type="ECO:0000256" key="10">
    <source>
        <dbReference type="ARBA" id="ARBA00049021"/>
    </source>
</evidence>
<keyword evidence="6 11" id="KW-0460">Magnesium</keyword>
<evidence type="ECO:0000259" key="13">
    <source>
        <dbReference type="PROSITE" id="PS51850"/>
    </source>
</evidence>
<comment type="cofactor">
    <cofactor evidence="11">
        <name>Mg(2+)</name>
        <dbReference type="ChEBI" id="CHEBI:18420"/>
    </cofactor>
    <text evidence="11">Binds 2 magnesium ions per subunit.</text>
</comment>
<dbReference type="Proteomes" id="UP000032360">
    <property type="component" value="Unassembled WGS sequence"/>
</dbReference>
<comment type="catalytic activity">
    <reaction evidence="10 11">
        <text>(2R)-2,3-dihydroxy-3-methylbutanoate + NADP(+) = (2S)-2-acetolactate + NADPH + H(+)</text>
        <dbReference type="Rhea" id="RHEA:22068"/>
        <dbReference type="ChEBI" id="CHEBI:15378"/>
        <dbReference type="ChEBI" id="CHEBI:49072"/>
        <dbReference type="ChEBI" id="CHEBI:57783"/>
        <dbReference type="ChEBI" id="CHEBI:58349"/>
        <dbReference type="ChEBI" id="CHEBI:58476"/>
        <dbReference type="EC" id="1.1.1.86"/>
    </reaction>
</comment>
<keyword evidence="15" id="KW-0413">Isomerase</keyword>
<dbReference type="Pfam" id="PF01450">
    <property type="entry name" value="KARI_C"/>
    <property type="match status" value="1"/>
</dbReference>
<dbReference type="InterPro" id="IPR000506">
    <property type="entry name" value="KARI_C"/>
</dbReference>
<keyword evidence="7 11" id="KW-0521">NADP</keyword>
<proteinExistence type="inferred from homology"/>
<dbReference type="GO" id="GO:0005829">
    <property type="term" value="C:cytosol"/>
    <property type="evidence" value="ECO:0007669"/>
    <property type="project" value="TreeGrafter"/>
</dbReference>
<dbReference type="GO" id="GO:0050661">
    <property type="term" value="F:NADP binding"/>
    <property type="evidence" value="ECO:0007669"/>
    <property type="project" value="InterPro"/>
</dbReference>
<evidence type="ECO:0000313" key="15">
    <source>
        <dbReference type="EMBL" id="KJF16457.1"/>
    </source>
</evidence>
<dbReference type="InterPro" id="IPR008927">
    <property type="entry name" value="6-PGluconate_DH-like_C_sf"/>
</dbReference>
<dbReference type="InterPro" id="IPR014359">
    <property type="entry name" value="KARI_prok"/>
</dbReference>
<sequence length="340" mass="36436">MAEMFYEADANPSLLLGKKVAVIGYGSQGHAHALNLADSGVEVVVGLREGSSSVVKAKDAGLTTMSVSDASAWADVVMLLAPDTAQKKIYDEEIAPNLKDGDALLFAHGFNIRYEQIQPAPGIDVAMVAPKGPGHLLRRTYAEGGGIPSLIAVHQDATTNARELALSYAHHIGSTKAGVLETTFSEETETDLFGEQTVLCGGLSALVTAGFETLVEAGYQPESAYFECLHELKLIVDLLYQDGLSGMWFSVSETAEWGGLKIGPRVISSGVKAEMKKVLDEIRSGQFADEWIAENENGQKHFNELRSAAANHPIEEVGRQLRNMMPFLANSSNIRDVSGG</sequence>
<dbReference type="UniPathway" id="UPA00047">
    <property type="reaction ID" value="UER00056"/>
</dbReference>
<comment type="similarity">
    <text evidence="3 11 12">Belongs to the ketol-acid reductoisomerase family.</text>
</comment>
<dbReference type="UniPathway" id="UPA00049">
    <property type="reaction ID" value="UER00060"/>
</dbReference>
<evidence type="ECO:0000256" key="12">
    <source>
        <dbReference type="PROSITE-ProRule" id="PRU01198"/>
    </source>
</evidence>
<dbReference type="NCBIfam" id="TIGR00465">
    <property type="entry name" value="ilvC"/>
    <property type="match status" value="1"/>
</dbReference>
<feature type="binding site" evidence="11 12">
    <location>
        <position position="227"/>
    </location>
    <ligand>
        <name>Mg(2+)</name>
        <dbReference type="ChEBI" id="CHEBI:18420"/>
        <label>2</label>
    </ligand>
</feature>
<dbReference type="PROSITE" id="PS51850">
    <property type="entry name" value="KARI_N"/>
    <property type="match status" value="1"/>
</dbReference>
<feature type="binding site" evidence="11 12">
    <location>
        <position position="252"/>
    </location>
    <ligand>
        <name>substrate</name>
    </ligand>
</feature>
<evidence type="ECO:0000256" key="3">
    <source>
        <dbReference type="ARBA" id="ARBA00010318"/>
    </source>
</evidence>
<dbReference type="PATRIC" id="fig|1280514.3.peg.3522"/>
<dbReference type="GO" id="GO:0009099">
    <property type="term" value="P:L-valine biosynthetic process"/>
    <property type="evidence" value="ECO:0007669"/>
    <property type="project" value="UniProtKB-UniRule"/>
</dbReference>
<gene>
    <name evidence="11 15" type="primary">ilvC</name>
    <name evidence="15" type="ORF">AXFE_26870</name>
</gene>
<evidence type="ECO:0000256" key="4">
    <source>
        <dbReference type="ARBA" id="ARBA00022605"/>
    </source>
</evidence>
<comment type="pathway">
    <text evidence="2 11">Amino-acid biosynthesis; L-isoleucine biosynthesis; L-isoleucine from 2-oxobutanoate: step 2/4.</text>
</comment>
<reference evidence="15 16" key="1">
    <citation type="submission" date="2015-01" db="EMBL/GenBank/DDBJ databases">
        <title>Draft genome of the acidophilic iron oxidizer Acidithrix ferrooxidans strain Py-F3.</title>
        <authorList>
            <person name="Poehlein A."/>
            <person name="Eisen S."/>
            <person name="Schloemann M."/>
            <person name="Johnson B.D."/>
            <person name="Daniel R."/>
            <person name="Muehling M."/>
        </authorList>
    </citation>
    <scope>NUCLEOTIDE SEQUENCE [LARGE SCALE GENOMIC DNA]</scope>
    <source>
        <strain evidence="15 16">Py-F3</strain>
    </source>
</reference>
<dbReference type="InterPro" id="IPR013023">
    <property type="entry name" value="KARI"/>
</dbReference>
<dbReference type="SUPFAM" id="SSF51735">
    <property type="entry name" value="NAD(P)-binding Rossmann-fold domains"/>
    <property type="match status" value="1"/>
</dbReference>
<comment type="function">
    <text evidence="11">Involved in the biosynthesis of branched-chain amino acids (BCAA). Catalyzes an alkyl-migration followed by a ketol-acid reduction of (S)-2-acetolactate (S2AL) to yield (R)-2,3-dihydroxy-isovalerate. In the isomerase reaction, S2AL is rearranged via a Mg-dependent methyl migration to produce 3-hydroxy-3-methyl-2-ketobutyrate (HMKB). In the reductase reaction, this 2-ketoacid undergoes a metal-dependent reduction by NADPH to yield (R)-2,3-dihydroxy-isovalerate.</text>
</comment>
<comment type="caution">
    <text evidence="15">The sequence shown here is derived from an EMBL/GenBank/DDBJ whole genome shotgun (WGS) entry which is preliminary data.</text>
</comment>
<dbReference type="InterPro" id="IPR036291">
    <property type="entry name" value="NAD(P)-bd_dom_sf"/>
</dbReference>
<feature type="binding site" evidence="11">
    <location>
        <position position="48"/>
    </location>
    <ligand>
        <name>NADP(+)</name>
        <dbReference type="ChEBI" id="CHEBI:58349"/>
    </ligand>
</feature>
<comment type="catalytic activity">
    <reaction evidence="11">
        <text>(2R,3R)-2,3-dihydroxy-3-methylpentanoate + NADP(+) = (S)-2-ethyl-2-hydroxy-3-oxobutanoate + NADPH + H(+)</text>
        <dbReference type="Rhea" id="RHEA:13493"/>
        <dbReference type="ChEBI" id="CHEBI:15378"/>
        <dbReference type="ChEBI" id="CHEBI:49256"/>
        <dbReference type="ChEBI" id="CHEBI:49258"/>
        <dbReference type="ChEBI" id="CHEBI:57783"/>
        <dbReference type="ChEBI" id="CHEBI:58349"/>
        <dbReference type="EC" id="1.1.1.86"/>
    </reaction>
</comment>
<feature type="binding site" evidence="11">
    <location>
        <position position="51"/>
    </location>
    <ligand>
        <name>NADP(+)</name>
        <dbReference type="ChEBI" id="CHEBI:58349"/>
    </ligand>
</feature>
<evidence type="ECO:0000313" key="16">
    <source>
        <dbReference type="Proteomes" id="UP000032360"/>
    </source>
</evidence>
<feature type="binding site" evidence="11">
    <location>
        <position position="53"/>
    </location>
    <ligand>
        <name>NADP(+)</name>
        <dbReference type="ChEBI" id="CHEBI:58349"/>
    </ligand>
</feature>
<dbReference type="NCBIfam" id="NF009940">
    <property type="entry name" value="PRK13403.1"/>
    <property type="match status" value="1"/>
</dbReference>
<dbReference type="PANTHER" id="PTHR21371:SF1">
    <property type="entry name" value="KETOL-ACID REDUCTOISOMERASE, MITOCHONDRIAL"/>
    <property type="match status" value="1"/>
</dbReference>
<feature type="active site" evidence="11">
    <location>
        <position position="108"/>
    </location>
</feature>
<dbReference type="AlphaFoldDB" id="A0A0D8HF96"/>
<evidence type="ECO:0000256" key="7">
    <source>
        <dbReference type="ARBA" id="ARBA00022857"/>
    </source>
</evidence>
<keyword evidence="5 11" id="KW-0479">Metal-binding</keyword>
<protein>
    <recommendedName>
        <fullName evidence="11">Ketol-acid reductoisomerase (NADP(+))</fullName>
        <shortName evidence="11">KARI</shortName>
        <ecNumber evidence="11">1.1.1.86</ecNumber>
    </recommendedName>
    <alternativeName>
        <fullName evidence="11">Acetohydroxy-acid isomeroreductase</fullName>
        <shortName evidence="11">AHIR</shortName>
    </alternativeName>
    <alternativeName>
        <fullName evidence="11">Alpha-keto-beta-hydroxylacyl reductoisomerase</fullName>
    </alternativeName>
</protein>
<dbReference type="Gene3D" id="6.10.240.10">
    <property type="match status" value="1"/>
</dbReference>
<feature type="domain" description="KARI N-terminal Rossmann" evidence="13">
    <location>
        <begin position="2"/>
        <end position="182"/>
    </location>
</feature>
<dbReference type="NCBIfam" id="NF004017">
    <property type="entry name" value="PRK05479.1"/>
    <property type="match status" value="1"/>
</dbReference>